<sequence length="240" mass="26981">GVPIKYNFKSSDMKWQRYEPKAEMLVLDKIFPKGICIPDYFHGKNIIHLPTIKCHIYTNFTGAMKNALGGLLDNKRHYCHSSIHETLVDLLAIQKEIHTGIFTVMDGTTAGNGPGPRTMIPLTKNVLLASDDSVAIDAVCAKLMGFEPMNHRFIRLAHEQGLGTGRFSEIEIVGDVDVEKENWGFMTGDNAASCVGKLFWFGPMRWLEKLMFHTPLVYIFIFASAIYHDKMCFGVSKIHG</sequence>
<keyword evidence="1" id="KW-0812">Transmembrane</keyword>
<dbReference type="EMBL" id="BARW01029380">
    <property type="protein sequence ID" value="GAJ08821.1"/>
    <property type="molecule type" value="Genomic_DNA"/>
</dbReference>
<comment type="caution">
    <text evidence="3">The sequence shown here is derived from an EMBL/GenBank/DDBJ whole genome shotgun (WGS) entry which is preliminary data.</text>
</comment>
<proteinExistence type="predicted"/>
<dbReference type="AlphaFoldDB" id="X1V821"/>
<keyword evidence="1" id="KW-0472">Membrane</keyword>
<feature type="non-terminal residue" evidence="3">
    <location>
        <position position="1"/>
    </location>
</feature>
<accession>X1V821</accession>
<evidence type="ECO:0000256" key="1">
    <source>
        <dbReference type="SAM" id="Phobius"/>
    </source>
</evidence>
<feature type="domain" description="DUF362" evidence="2">
    <location>
        <begin position="44"/>
        <end position="142"/>
    </location>
</feature>
<feature type="transmembrane region" description="Helical" evidence="1">
    <location>
        <begin position="210"/>
        <end position="227"/>
    </location>
</feature>
<protein>
    <recommendedName>
        <fullName evidence="2">DUF362 domain-containing protein</fullName>
    </recommendedName>
</protein>
<organism evidence="3">
    <name type="scientific">marine sediment metagenome</name>
    <dbReference type="NCBI Taxonomy" id="412755"/>
    <lineage>
        <taxon>unclassified sequences</taxon>
        <taxon>metagenomes</taxon>
        <taxon>ecological metagenomes</taxon>
    </lineage>
</organism>
<reference evidence="3" key="1">
    <citation type="journal article" date="2014" name="Front. Microbiol.">
        <title>High frequency of phylogenetically diverse reductive dehalogenase-homologous genes in deep subseafloor sedimentary metagenomes.</title>
        <authorList>
            <person name="Kawai M."/>
            <person name="Futagami T."/>
            <person name="Toyoda A."/>
            <person name="Takaki Y."/>
            <person name="Nishi S."/>
            <person name="Hori S."/>
            <person name="Arai W."/>
            <person name="Tsubouchi T."/>
            <person name="Morono Y."/>
            <person name="Uchiyama I."/>
            <person name="Ito T."/>
            <person name="Fujiyama A."/>
            <person name="Inagaki F."/>
            <person name="Takami H."/>
        </authorList>
    </citation>
    <scope>NUCLEOTIDE SEQUENCE</scope>
    <source>
        <strain evidence="3">Expedition CK06-06</strain>
    </source>
</reference>
<dbReference type="Pfam" id="PF04015">
    <property type="entry name" value="DUF362"/>
    <property type="match status" value="1"/>
</dbReference>
<evidence type="ECO:0000313" key="3">
    <source>
        <dbReference type="EMBL" id="GAJ08821.1"/>
    </source>
</evidence>
<gene>
    <name evidence="3" type="ORF">S12H4_47219</name>
</gene>
<name>X1V821_9ZZZZ</name>
<dbReference type="InterPro" id="IPR007160">
    <property type="entry name" value="DUF362"/>
</dbReference>
<keyword evidence="1" id="KW-1133">Transmembrane helix</keyword>
<evidence type="ECO:0000259" key="2">
    <source>
        <dbReference type="Pfam" id="PF04015"/>
    </source>
</evidence>